<dbReference type="OrthoDB" id="9793251at2"/>
<dbReference type="PANTHER" id="PTHR35812">
    <property type="entry name" value="LIPOPROTEIN"/>
    <property type="match status" value="1"/>
</dbReference>
<dbReference type="SUPFAM" id="SSF47473">
    <property type="entry name" value="EF-hand"/>
    <property type="match status" value="1"/>
</dbReference>
<organism evidence="4 5">
    <name type="scientific">Poriferisphaera corsica</name>
    <dbReference type="NCBI Taxonomy" id="2528020"/>
    <lineage>
        <taxon>Bacteria</taxon>
        <taxon>Pseudomonadati</taxon>
        <taxon>Planctomycetota</taxon>
        <taxon>Phycisphaerae</taxon>
        <taxon>Phycisphaerales</taxon>
        <taxon>Phycisphaeraceae</taxon>
        <taxon>Poriferisphaera</taxon>
    </lineage>
</organism>
<dbReference type="Gene3D" id="1.10.238.10">
    <property type="entry name" value="EF-hand"/>
    <property type="match status" value="1"/>
</dbReference>
<feature type="compositionally biased region" description="Pro residues" evidence="1">
    <location>
        <begin position="477"/>
        <end position="491"/>
    </location>
</feature>
<feature type="domain" description="Lcl C-terminal" evidence="3">
    <location>
        <begin position="231"/>
        <end position="342"/>
    </location>
</feature>
<gene>
    <name evidence="4" type="ORF">KS4_00350</name>
</gene>
<accession>A0A517YP56</accession>
<dbReference type="EMBL" id="CP036425">
    <property type="protein sequence ID" value="QDU32007.1"/>
    <property type="molecule type" value="Genomic_DNA"/>
</dbReference>
<evidence type="ECO:0000313" key="4">
    <source>
        <dbReference type="EMBL" id="QDU32007.1"/>
    </source>
</evidence>
<feature type="region of interest" description="Disordered" evidence="1">
    <location>
        <begin position="345"/>
        <end position="389"/>
    </location>
</feature>
<feature type="signal peptide" evidence="2">
    <location>
        <begin position="1"/>
        <end position="20"/>
    </location>
</feature>
<name>A0A517YP56_9BACT</name>
<keyword evidence="5" id="KW-1185">Reference proteome</keyword>
<protein>
    <recommendedName>
        <fullName evidence="3">Lcl C-terminal domain-containing protein</fullName>
    </recommendedName>
</protein>
<dbReference type="Proteomes" id="UP000317369">
    <property type="component" value="Chromosome"/>
</dbReference>
<dbReference type="InterPro" id="IPR011992">
    <property type="entry name" value="EF-hand-dom_pair"/>
</dbReference>
<evidence type="ECO:0000259" key="3">
    <source>
        <dbReference type="Pfam" id="PF07603"/>
    </source>
</evidence>
<feature type="region of interest" description="Disordered" evidence="1">
    <location>
        <begin position="469"/>
        <end position="491"/>
    </location>
</feature>
<feature type="chain" id="PRO_5022178789" description="Lcl C-terminal domain-containing protein" evidence="2">
    <location>
        <begin position="21"/>
        <end position="491"/>
    </location>
</feature>
<dbReference type="PROSITE" id="PS00018">
    <property type="entry name" value="EF_HAND_1"/>
    <property type="match status" value="1"/>
</dbReference>
<dbReference type="Pfam" id="PF07603">
    <property type="entry name" value="Lcl_C"/>
    <property type="match status" value="2"/>
</dbReference>
<dbReference type="PANTHER" id="PTHR35812:SF1">
    <property type="entry name" value="LIPOPROTEIN"/>
    <property type="match status" value="1"/>
</dbReference>
<dbReference type="RefSeq" id="WP_145072860.1">
    <property type="nucleotide sequence ID" value="NZ_CP036425.1"/>
</dbReference>
<evidence type="ECO:0000313" key="5">
    <source>
        <dbReference type="Proteomes" id="UP000317369"/>
    </source>
</evidence>
<sequence precursor="true">MKHILITLFTVLLLLHTTHAQPAAILTYPIVDTNQIRSFDNHSRISIPSPNQPFFGQDANYTGLTPAYRNNKDGTITDLNTGLMWQQSYQRATYQQALSGAAKCRTASHSDWRLPTIKELYSLILFSGTDPDPQASSSSSIPFIDDQFFDFSFGNTSRNERIIDVQFWSSTQYTSTTMHGNKTVFGLNLADGRIKGYPKTSPHNPNQKRLVRYVRSNPDYGKNHFIDNNDGTITDLATGLTWAKNDSDKPMTWQQALEYCNKLNLADQKDWRLPNAKELQSIVDYTRSPDATHSPAINPIFNTTAIKNEGNKTDYPQFWTSTTHQSQRGGQAAVYIAFGRALGYMTSGPPNQNRRSTSKTKLMDVHGAGAQRSDLKSGNPKDYPHGLGPQGDVIRIYNYVRPVRSGAANITTTEPPLTKQEKQQYKQSNPALDNFINRLDHNGDNKVSRSEFDGPSQHFKYLDRNNDNYITLDEAPSGPPNQQAPPPRKRR</sequence>
<reference evidence="4 5" key="1">
    <citation type="submission" date="2019-02" db="EMBL/GenBank/DDBJ databases">
        <title>Deep-cultivation of Planctomycetes and their phenomic and genomic characterization uncovers novel biology.</title>
        <authorList>
            <person name="Wiegand S."/>
            <person name="Jogler M."/>
            <person name="Boedeker C."/>
            <person name="Pinto D."/>
            <person name="Vollmers J."/>
            <person name="Rivas-Marin E."/>
            <person name="Kohn T."/>
            <person name="Peeters S.H."/>
            <person name="Heuer A."/>
            <person name="Rast P."/>
            <person name="Oberbeckmann S."/>
            <person name="Bunk B."/>
            <person name="Jeske O."/>
            <person name="Meyerdierks A."/>
            <person name="Storesund J.E."/>
            <person name="Kallscheuer N."/>
            <person name="Luecker S."/>
            <person name="Lage O.M."/>
            <person name="Pohl T."/>
            <person name="Merkel B.J."/>
            <person name="Hornburger P."/>
            <person name="Mueller R.-W."/>
            <person name="Bruemmer F."/>
            <person name="Labrenz M."/>
            <person name="Spormann A.M."/>
            <person name="Op den Camp H."/>
            <person name="Overmann J."/>
            <person name="Amann R."/>
            <person name="Jetten M.S.M."/>
            <person name="Mascher T."/>
            <person name="Medema M.H."/>
            <person name="Devos D.P."/>
            <person name="Kaster A.-K."/>
            <person name="Ovreas L."/>
            <person name="Rohde M."/>
            <person name="Galperin M.Y."/>
            <person name="Jogler C."/>
        </authorList>
    </citation>
    <scope>NUCLEOTIDE SEQUENCE [LARGE SCALE GENOMIC DNA]</scope>
    <source>
        <strain evidence="4 5">KS4</strain>
    </source>
</reference>
<feature type="domain" description="Lcl C-terminal" evidence="3">
    <location>
        <begin position="74"/>
        <end position="212"/>
    </location>
</feature>
<dbReference type="InterPro" id="IPR018247">
    <property type="entry name" value="EF_Hand_1_Ca_BS"/>
</dbReference>
<evidence type="ECO:0000256" key="1">
    <source>
        <dbReference type="SAM" id="MobiDB-lite"/>
    </source>
</evidence>
<dbReference type="InterPro" id="IPR011460">
    <property type="entry name" value="Lcl_C"/>
</dbReference>
<dbReference type="AlphaFoldDB" id="A0A517YP56"/>
<feature type="region of interest" description="Disordered" evidence="1">
    <location>
        <begin position="407"/>
        <end position="426"/>
    </location>
</feature>
<proteinExistence type="predicted"/>
<keyword evidence="2" id="KW-0732">Signal</keyword>
<evidence type="ECO:0000256" key="2">
    <source>
        <dbReference type="SAM" id="SignalP"/>
    </source>
</evidence>
<dbReference type="KEGG" id="pcor:KS4_00350"/>